<evidence type="ECO:0000313" key="6">
    <source>
        <dbReference type="Proteomes" id="UP000811246"/>
    </source>
</evidence>
<keyword evidence="2 4" id="KW-0521">NADP</keyword>
<proteinExistence type="inferred from homology"/>
<dbReference type="GO" id="GO:0016616">
    <property type="term" value="F:oxidoreductase activity, acting on the CH-OH group of donors, NAD or NADP as acceptor"/>
    <property type="evidence" value="ECO:0007669"/>
    <property type="project" value="InterPro"/>
</dbReference>
<dbReference type="PANTHER" id="PTHR43490:SF126">
    <property type="entry name" value="(+)-NEOMENTHOL DEHYDROGENASE-RELATED"/>
    <property type="match status" value="1"/>
</dbReference>
<name>A0A922K3L1_CARIL</name>
<keyword evidence="3 4" id="KW-0560">Oxidoreductase</keyword>
<comment type="caution">
    <text evidence="5">The sequence shown here is derived from an EMBL/GenBank/DDBJ whole genome shotgun (WGS) entry which is preliminary data.</text>
</comment>
<evidence type="ECO:0000256" key="1">
    <source>
        <dbReference type="ARBA" id="ARBA00006484"/>
    </source>
</evidence>
<accession>A0A922K3L1</accession>
<dbReference type="CDD" id="cd05324">
    <property type="entry name" value="carb_red_PTCR-like_SDR_c"/>
    <property type="match status" value="1"/>
</dbReference>
<protein>
    <recommendedName>
        <fullName evidence="4">Short-chain dehydrogenase/reductase</fullName>
        <ecNumber evidence="4">1.1.1.-</ecNumber>
    </recommendedName>
</protein>
<dbReference type="AlphaFoldDB" id="A0A922K3L1"/>
<dbReference type="Pfam" id="PF00106">
    <property type="entry name" value="adh_short"/>
    <property type="match status" value="2"/>
</dbReference>
<dbReference type="EMBL" id="CM031825">
    <property type="protein sequence ID" value="KAG6729905.1"/>
    <property type="molecule type" value="Genomic_DNA"/>
</dbReference>
<comment type="similarity">
    <text evidence="1 4">Belongs to the short-chain dehydrogenases/reductases (SDR) family.</text>
</comment>
<dbReference type="InterPro" id="IPR020904">
    <property type="entry name" value="Sc_DH/Rdtase_CS"/>
</dbReference>
<evidence type="ECO:0000256" key="2">
    <source>
        <dbReference type="ARBA" id="ARBA00022857"/>
    </source>
</evidence>
<dbReference type="PROSITE" id="PS00061">
    <property type="entry name" value="ADH_SHORT"/>
    <property type="match status" value="1"/>
</dbReference>
<dbReference type="InterPro" id="IPR045313">
    <property type="entry name" value="CBR1-like"/>
</dbReference>
<evidence type="ECO:0000256" key="4">
    <source>
        <dbReference type="RuleBase" id="RU369024"/>
    </source>
</evidence>
<dbReference type="GO" id="GO:0016020">
    <property type="term" value="C:membrane"/>
    <property type="evidence" value="ECO:0007669"/>
    <property type="project" value="TreeGrafter"/>
</dbReference>
<evidence type="ECO:0000256" key="3">
    <source>
        <dbReference type="ARBA" id="ARBA00023002"/>
    </source>
</evidence>
<dbReference type="PANTHER" id="PTHR43490">
    <property type="entry name" value="(+)-NEOMENTHOL DEHYDROGENASE"/>
    <property type="match status" value="1"/>
</dbReference>
<dbReference type="EC" id="1.1.1.-" evidence="4"/>
<dbReference type="InterPro" id="IPR002347">
    <property type="entry name" value="SDR_fam"/>
</dbReference>
<evidence type="ECO:0000313" key="5">
    <source>
        <dbReference type="EMBL" id="KAG6729905.1"/>
    </source>
</evidence>
<sequence>MLPIWLLVNYQGRYDYPFIRPERNTLQNSLSSQKLCSSSSMAEATQRIAVVTGANKGIGLELCRQLALKGIMVVLTARNEKRGVEAVEKLKEFGLSDRVVFHQLDVTDTTSVASLADFIKTRFGKLDILVNNAGIIGCTMDGDAFRALGVDLTAEGVEVDWSKIILTQTNEQVQECVETNYYGPKRMVEALITILQLSDAPRIVNVSSSAGRLKRITNESAKGVLSDVESLTEERVDGVLNKFMKDFKEGALEDNGWPAYLSAYVAAKVALNGYTRLLAKKYPSFLINCVCPGYVKTDITFNAGFLTVEEGAESLLRLALLPDGGPSGLFFFRNQVSPF</sequence>
<gene>
    <name evidence="5" type="ORF">I3842_01G054500</name>
</gene>
<dbReference type="Proteomes" id="UP000811246">
    <property type="component" value="Chromosome 1"/>
</dbReference>
<reference evidence="5" key="1">
    <citation type="submission" date="2021-01" db="EMBL/GenBank/DDBJ databases">
        <authorList>
            <person name="Lovell J.T."/>
            <person name="Bentley N."/>
            <person name="Bhattarai G."/>
            <person name="Jenkins J.W."/>
            <person name="Sreedasyam A."/>
            <person name="Alarcon Y."/>
            <person name="Bock C."/>
            <person name="Boston L."/>
            <person name="Carlson J."/>
            <person name="Cervantes K."/>
            <person name="Clermont K."/>
            <person name="Krom N."/>
            <person name="Kubenka K."/>
            <person name="Mamidi S."/>
            <person name="Mattison C."/>
            <person name="Monteros M."/>
            <person name="Pisani C."/>
            <person name="Plott C."/>
            <person name="Rajasekar S."/>
            <person name="Rhein H.S."/>
            <person name="Rohla C."/>
            <person name="Song M."/>
            <person name="Hilaire R.S."/>
            <person name="Shu S."/>
            <person name="Wells L."/>
            <person name="Wang X."/>
            <person name="Webber J."/>
            <person name="Heerema R.J."/>
            <person name="Klein P."/>
            <person name="Conner P."/>
            <person name="Grauke L."/>
            <person name="Grimwood J."/>
            <person name="Schmutz J."/>
            <person name="Randall J.J."/>
        </authorList>
    </citation>
    <scope>NUCLEOTIDE SEQUENCE</scope>
    <source>
        <tissue evidence="5">Leaf</tissue>
    </source>
</reference>
<dbReference type="FunFam" id="3.40.50.720:FF:000312">
    <property type="entry name" value="(+)-neomenthol dehydrogenase"/>
    <property type="match status" value="1"/>
</dbReference>
<organism evidence="5 6">
    <name type="scientific">Carya illinoinensis</name>
    <name type="common">Pecan</name>
    <dbReference type="NCBI Taxonomy" id="32201"/>
    <lineage>
        <taxon>Eukaryota</taxon>
        <taxon>Viridiplantae</taxon>
        <taxon>Streptophyta</taxon>
        <taxon>Embryophyta</taxon>
        <taxon>Tracheophyta</taxon>
        <taxon>Spermatophyta</taxon>
        <taxon>Magnoliopsida</taxon>
        <taxon>eudicotyledons</taxon>
        <taxon>Gunneridae</taxon>
        <taxon>Pentapetalae</taxon>
        <taxon>rosids</taxon>
        <taxon>fabids</taxon>
        <taxon>Fagales</taxon>
        <taxon>Juglandaceae</taxon>
        <taxon>Carya</taxon>
    </lineage>
</organism>